<reference evidence="2" key="1">
    <citation type="journal article" date="2015" name="Nature">
        <title>Complex archaea that bridge the gap between prokaryotes and eukaryotes.</title>
        <authorList>
            <person name="Spang A."/>
            <person name="Saw J.H."/>
            <person name="Jorgensen S.L."/>
            <person name="Zaremba-Niedzwiedzka K."/>
            <person name="Martijn J."/>
            <person name="Lind A.E."/>
            <person name="van Eijk R."/>
            <person name="Schleper C."/>
            <person name="Guy L."/>
            <person name="Ettema T.J."/>
        </authorList>
    </citation>
    <scope>NUCLEOTIDE SEQUENCE</scope>
</reference>
<keyword evidence="1" id="KW-0175">Coiled coil</keyword>
<dbReference type="AlphaFoldDB" id="A0A0F9PIS1"/>
<evidence type="ECO:0000256" key="1">
    <source>
        <dbReference type="SAM" id="Coils"/>
    </source>
</evidence>
<evidence type="ECO:0000313" key="2">
    <source>
        <dbReference type="EMBL" id="KKN00896.1"/>
    </source>
</evidence>
<sequence>MDKRTKRRINKKVLDFERECLIEMLFESDDENVKDVLEQALMAVKLVHSEEIAEEVEEHRQKLIEEEKNKKNGLQEMEILIKKMERNLERKEQDIWKKAKHDYWDDYHNDPKWVTDDYKLDRWITTSTVSIDTSPKVIVNPIKKAVNWSTKS</sequence>
<accession>A0A0F9PIS1</accession>
<dbReference type="EMBL" id="LAZR01005323">
    <property type="protein sequence ID" value="KKN00896.1"/>
    <property type="molecule type" value="Genomic_DNA"/>
</dbReference>
<name>A0A0F9PIS1_9ZZZZ</name>
<proteinExistence type="predicted"/>
<protein>
    <submittedName>
        <fullName evidence="2">Uncharacterized protein</fullName>
    </submittedName>
</protein>
<feature type="coiled-coil region" evidence="1">
    <location>
        <begin position="46"/>
        <end position="94"/>
    </location>
</feature>
<gene>
    <name evidence="2" type="ORF">LCGC14_1133250</name>
</gene>
<comment type="caution">
    <text evidence="2">The sequence shown here is derived from an EMBL/GenBank/DDBJ whole genome shotgun (WGS) entry which is preliminary data.</text>
</comment>
<organism evidence="2">
    <name type="scientific">marine sediment metagenome</name>
    <dbReference type="NCBI Taxonomy" id="412755"/>
    <lineage>
        <taxon>unclassified sequences</taxon>
        <taxon>metagenomes</taxon>
        <taxon>ecological metagenomes</taxon>
    </lineage>
</organism>